<organism evidence="1 2">
    <name type="scientific">Engystomops pustulosus</name>
    <name type="common">Tungara frog</name>
    <name type="synonym">Physalaemus pustulosus</name>
    <dbReference type="NCBI Taxonomy" id="76066"/>
    <lineage>
        <taxon>Eukaryota</taxon>
        <taxon>Metazoa</taxon>
        <taxon>Chordata</taxon>
        <taxon>Craniata</taxon>
        <taxon>Vertebrata</taxon>
        <taxon>Euteleostomi</taxon>
        <taxon>Amphibia</taxon>
        <taxon>Batrachia</taxon>
        <taxon>Anura</taxon>
        <taxon>Neobatrachia</taxon>
        <taxon>Hyloidea</taxon>
        <taxon>Leptodactylidae</taxon>
        <taxon>Leiuperinae</taxon>
        <taxon>Engystomops</taxon>
    </lineage>
</organism>
<name>A0AAV6YLF2_ENGPU</name>
<keyword evidence="2" id="KW-1185">Reference proteome</keyword>
<accession>A0AAV6YLF2</accession>
<sequence length="73" mass="8512">MDMTGRLQSVAFLGAQGECCVIEYGGRNQRRLLRQHLVFRKRPDFNVQEEESRVSRSEWSILCIGFYLKETDG</sequence>
<gene>
    <name evidence="1" type="ORF">GDO81_023408</name>
</gene>
<comment type="caution">
    <text evidence="1">The sequence shown here is derived from an EMBL/GenBank/DDBJ whole genome shotgun (WGS) entry which is preliminary data.</text>
</comment>
<evidence type="ECO:0000313" key="2">
    <source>
        <dbReference type="Proteomes" id="UP000824782"/>
    </source>
</evidence>
<proteinExistence type="predicted"/>
<evidence type="ECO:0000313" key="1">
    <source>
        <dbReference type="EMBL" id="KAG8538032.1"/>
    </source>
</evidence>
<dbReference type="AlphaFoldDB" id="A0AAV6YLF2"/>
<dbReference type="EMBL" id="WNYA01024493">
    <property type="protein sequence ID" value="KAG8538032.1"/>
    <property type="molecule type" value="Genomic_DNA"/>
</dbReference>
<reference evidence="1" key="1">
    <citation type="thesis" date="2020" institute="ProQuest LLC" country="789 East Eisenhower Parkway, Ann Arbor, MI, USA">
        <title>Comparative Genomics and Chromosome Evolution.</title>
        <authorList>
            <person name="Mudd A.B."/>
        </authorList>
    </citation>
    <scope>NUCLEOTIDE SEQUENCE</scope>
    <source>
        <strain evidence="1">237g6f4</strain>
        <tissue evidence="1">Blood</tissue>
    </source>
</reference>
<dbReference type="Proteomes" id="UP000824782">
    <property type="component" value="Unassembled WGS sequence"/>
</dbReference>
<protein>
    <submittedName>
        <fullName evidence="1">Uncharacterized protein</fullName>
    </submittedName>
</protein>